<evidence type="ECO:0000256" key="1">
    <source>
        <dbReference type="SAM" id="MobiDB-lite"/>
    </source>
</evidence>
<evidence type="ECO:0000259" key="3">
    <source>
        <dbReference type="Pfam" id="PF03703"/>
    </source>
</evidence>
<evidence type="ECO:0000313" key="4">
    <source>
        <dbReference type="EMBL" id="MDQ1107239.1"/>
    </source>
</evidence>
<keyword evidence="2" id="KW-0812">Transmembrane</keyword>
<dbReference type="AlphaFoldDB" id="A0AAP5E821"/>
<feature type="compositionally biased region" description="Pro residues" evidence="1">
    <location>
        <begin position="1"/>
        <end position="16"/>
    </location>
</feature>
<dbReference type="Pfam" id="PF03703">
    <property type="entry name" value="bPH_2"/>
    <property type="match status" value="1"/>
</dbReference>
<evidence type="ECO:0000313" key="5">
    <source>
        <dbReference type="Proteomes" id="UP001226084"/>
    </source>
</evidence>
<dbReference type="PANTHER" id="PTHR34473:SF3">
    <property type="entry name" value="TRANSMEMBRANE PROTEIN-RELATED"/>
    <property type="match status" value="1"/>
</dbReference>
<dbReference type="Proteomes" id="UP001226084">
    <property type="component" value="Unassembled WGS sequence"/>
</dbReference>
<protein>
    <submittedName>
        <fullName evidence="4">Membrane protein YdbS with pleckstrin-like domain</fullName>
    </submittedName>
</protein>
<dbReference type="PANTHER" id="PTHR34473">
    <property type="entry name" value="UPF0699 TRANSMEMBRANE PROTEIN YDBS"/>
    <property type="match status" value="1"/>
</dbReference>
<keyword evidence="2" id="KW-1133">Transmembrane helix</keyword>
<dbReference type="RefSeq" id="WP_245356735.1">
    <property type="nucleotide sequence ID" value="NZ_CP088000.1"/>
</dbReference>
<proteinExistence type="predicted"/>
<gene>
    <name evidence="4" type="ORF">QE424_000398</name>
</gene>
<name>A0AAP5E821_9GAMM</name>
<comment type="caution">
    <text evidence="4">The sequence shown here is derived from an EMBL/GenBank/DDBJ whole genome shotgun (WGS) entry which is preliminary data.</text>
</comment>
<sequence length="173" mass="18838">MSDPSPAPLPSPPPLPDQGTWQPLPLRAATIAGVAGAITGAIFIGGVLGTLWVVFDLPMRWIAGPAMLLPGALIGGVFGFRRQRRTWWRLDAQGLGVRRDLMWQLETRVPLSRVQHLDLRRGPIERTARLSTLVVHTAGSRFSAVSLAGLDQADAEHLRDTLGRQLDQDDDAL</sequence>
<dbReference type="EMBL" id="JAUTAS010000001">
    <property type="protein sequence ID" value="MDQ1107239.1"/>
    <property type="molecule type" value="Genomic_DNA"/>
</dbReference>
<keyword evidence="2" id="KW-0472">Membrane</keyword>
<dbReference type="InterPro" id="IPR005182">
    <property type="entry name" value="YdbS-like_PH"/>
</dbReference>
<evidence type="ECO:0000256" key="2">
    <source>
        <dbReference type="SAM" id="Phobius"/>
    </source>
</evidence>
<reference evidence="4" key="1">
    <citation type="submission" date="2023-07" db="EMBL/GenBank/DDBJ databases">
        <title>Functional and genomic diversity of the sorghum phyllosphere microbiome.</title>
        <authorList>
            <person name="Shade A."/>
        </authorList>
    </citation>
    <scope>NUCLEOTIDE SEQUENCE</scope>
    <source>
        <strain evidence="4">SORGH_AS_0457</strain>
    </source>
</reference>
<feature type="domain" description="YdbS-like PH" evidence="3">
    <location>
        <begin position="84"/>
        <end position="162"/>
    </location>
</feature>
<feature type="transmembrane region" description="Helical" evidence="2">
    <location>
        <begin position="61"/>
        <end position="80"/>
    </location>
</feature>
<feature type="region of interest" description="Disordered" evidence="1">
    <location>
        <begin position="1"/>
        <end position="20"/>
    </location>
</feature>
<organism evidence="4 5">
    <name type="scientific">Stenotrophomonas rhizophila</name>
    <dbReference type="NCBI Taxonomy" id="216778"/>
    <lineage>
        <taxon>Bacteria</taxon>
        <taxon>Pseudomonadati</taxon>
        <taxon>Pseudomonadota</taxon>
        <taxon>Gammaproteobacteria</taxon>
        <taxon>Lysobacterales</taxon>
        <taxon>Lysobacteraceae</taxon>
        <taxon>Stenotrophomonas</taxon>
    </lineage>
</organism>
<accession>A0AAP5E821</accession>
<feature type="transmembrane region" description="Helical" evidence="2">
    <location>
        <begin position="31"/>
        <end position="55"/>
    </location>
</feature>